<dbReference type="InterPro" id="IPR032678">
    <property type="entry name" value="tRNA-synt_1_cat_dom"/>
</dbReference>
<accession>C8X9Z9</accession>
<dbReference type="EMBL" id="CP001737">
    <property type="protein sequence ID" value="ACV81199.1"/>
    <property type="molecule type" value="Genomic_DNA"/>
</dbReference>
<dbReference type="InterPro" id="IPR014729">
    <property type="entry name" value="Rossmann-like_a/b/a_fold"/>
</dbReference>
<keyword evidence="10 13" id="KW-0648">Protein biosynthesis</keyword>
<feature type="binding site" evidence="13">
    <location>
        <position position="210"/>
    </location>
    <ligand>
        <name>Zn(2+)</name>
        <dbReference type="ChEBI" id="CHEBI:29105"/>
    </ligand>
</feature>
<keyword evidence="4 13" id="KW-0963">Cytoplasm</keyword>
<reference evidence="15 16" key="2">
    <citation type="journal article" date="2010" name="Stand. Genomic Sci.">
        <title>Complete genome sequence of Nakamurella multipartita type strain (Y-104).</title>
        <authorList>
            <person name="Tice H."/>
            <person name="Mayilraj S."/>
            <person name="Sims D."/>
            <person name="Lapidus A."/>
            <person name="Nolan M."/>
            <person name="Lucas S."/>
            <person name="Glavina Del Rio T."/>
            <person name="Copeland A."/>
            <person name="Cheng J.F."/>
            <person name="Meincke L."/>
            <person name="Bruce D."/>
            <person name="Goodwin L."/>
            <person name="Pitluck S."/>
            <person name="Ivanova N."/>
            <person name="Mavromatis K."/>
            <person name="Ovchinnikova G."/>
            <person name="Pati A."/>
            <person name="Chen A."/>
            <person name="Palaniappan K."/>
            <person name="Land M."/>
            <person name="Hauser L."/>
            <person name="Chang Y.J."/>
            <person name="Jeffries C.D."/>
            <person name="Detter J.C."/>
            <person name="Brettin T."/>
            <person name="Rohde M."/>
            <person name="Goker M."/>
            <person name="Bristow J."/>
            <person name="Eisen J.A."/>
            <person name="Markowitz V."/>
            <person name="Hugenholtz P."/>
            <person name="Kyrpides N.C."/>
            <person name="Klenk H.P."/>
            <person name="Chen F."/>
        </authorList>
    </citation>
    <scope>NUCLEOTIDE SEQUENCE [LARGE SCALE GENOMIC DNA]</scope>
    <source>
        <strain evidence="16">ATCC 700099 / DSM 44233 / CIP 104796 / JCM 9543 / NBRC 105858 / Y-104</strain>
    </source>
</reference>
<protein>
    <recommendedName>
        <fullName evidence="13">Cysteine--tRNA ligase</fullName>
        <ecNumber evidence="13">6.1.1.16</ecNumber>
    </recommendedName>
    <alternativeName>
        <fullName evidence="13">Cysteinyl-tRNA synthetase</fullName>
        <shortName evidence="13">CysRS</shortName>
    </alternativeName>
</protein>
<dbReference type="Pfam" id="PF01406">
    <property type="entry name" value="tRNA-synt_1e"/>
    <property type="match status" value="1"/>
</dbReference>
<dbReference type="CDD" id="cd00672">
    <property type="entry name" value="CysRS_core"/>
    <property type="match status" value="1"/>
</dbReference>
<gene>
    <name evidence="13" type="primary">cysS</name>
    <name evidence="15" type="ordered locus">Namu_4925</name>
</gene>
<keyword evidence="7 13" id="KW-0547">Nucleotide-binding</keyword>
<dbReference type="PRINTS" id="PR00983">
    <property type="entry name" value="TRNASYNTHCYS"/>
</dbReference>
<evidence type="ECO:0000256" key="9">
    <source>
        <dbReference type="ARBA" id="ARBA00022840"/>
    </source>
</evidence>
<dbReference type="GO" id="GO:0008270">
    <property type="term" value="F:zinc ion binding"/>
    <property type="evidence" value="ECO:0007669"/>
    <property type="project" value="UniProtKB-UniRule"/>
</dbReference>
<dbReference type="RefSeq" id="WP_015750008.1">
    <property type="nucleotide sequence ID" value="NC_013235.1"/>
</dbReference>
<keyword evidence="16" id="KW-1185">Reference proteome</keyword>
<dbReference type="GO" id="GO:0005829">
    <property type="term" value="C:cytosol"/>
    <property type="evidence" value="ECO:0007669"/>
    <property type="project" value="TreeGrafter"/>
</dbReference>
<evidence type="ECO:0000256" key="13">
    <source>
        <dbReference type="HAMAP-Rule" id="MF_00041"/>
    </source>
</evidence>
<evidence type="ECO:0000256" key="6">
    <source>
        <dbReference type="ARBA" id="ARBA00022723"/>
    </source>
</evidence>
<keyword evidence="6 13" id="KW-0479">Metal-binding</keyword>
<dbReference type="OrthoDB" id="9815130at2"/>
<dbReference type="PANTHER" id="PTHR10890:SF30">
    <property type="entry name" value="CYSTEINE--TRNA LIGASE"/>
    <property type="match status" value="1"/>
</dbReference>
<comment type="similarity">
    <text evidence="2 13">Belongs to the class-I aminoacyl-tRNA synthetase family.</text>
</comment>
<dbReference type="STRING" id="479431.Namu_4925"/>
<dbReference type="HAMAP" id="MF_00041">
    <property type="entry name" value="Cys_tRNA_synth"/>
    <property type="match status" value="1"/>
</dbReference>
<evidence type="ECO:0000256" key="10">
    <source>
        <dbReference type="ARBA" id="ARBA00022917"/>
    </source>
</evidence>
<dbReference type="SMART" id="SM00840">
    <property type="entry name" value="DALR_2"/>
    <property type="match status" value="1"/>
</dbReference>
<dbReference type="FunCoup" id="C8X9Z9">
    <property type="interactions" value="330"/>
</dbReference>
<feature type="binding site" evidence="13">
    <location>
        <position position="31"/>
    </location>
    <ligand>
        <name>Zn(2+)</name>
        <dbReference type="ChEBI" id="CHEBI:29105"/>
    </ligand>
</feature>
<dbReference type="GO" id="GO:0006423">
    <property type="term" value="P:cysteinyl-tRNA aminoacylation"/>
    <property type="evidence" value="ECO:0007669"/>
    <property type="project" value="UniProtKB-UniRule"/>
</dbReference>
<keyword evidence="9 13" id="KW-0067">ATP-binding</keyword>
<dbReference type="AlphaFoldDB" id="C8X9Z9"/>
<comment type="catalytic activity">
    <reaction evidence="12 13">
        <text>tRNA(Cys) + L-cysteine + ATP = L-cysteinyl-tRNA(Cys) + AMP + diphosphate</text>
        <dbReference type="Rhea" id="RHEA:17773"/>
        <dbReference type="Rhea" id="RHEA-COMP:9661"/>
        <dbReference type="Rhea" id="RHEA-COMP:9679"/>
        <dbReference type="ChEBI" id="CHEBI:30616"/>
        <dbReference type="ChEBI" id="CHEBI:33019"/>
        <dbReference type="ChEBI" id="CHEBI:35235"/>
        <dbReference type="ChEBI" id="CHEBI:78442"/>
        <dbReference type="ChEBI" id="CHEBI:78517"/>
        <dbReference type="ChEBI" id="CHEBI:456215"/>
        <dbReference type="EC" id="6.1.1.16"/>
    </reaction>
</comment>
<dbReference type="Gene3D" id="3.40.50.620">
    <property type="entry name" value="HUPs"/>
    <property type="match status" value="1"/>
</dbReference>
<feature type="binding site" evidence="13">
    <location>
        <position position="269"/>
    </location>
    <ligand>
        <name>ATP</name>
        <dbReference type="ChEBI" id="CHEBI:30616"/>
    </ligand>
</feature>
<organism evidence="15 16">
    <name type="scientific">Nakamurella multipartita (strain ATCC 700099 / DSM 44233 / CIP 104796 / JCM 9543 / NBRC 105858 / Y-104)</name>
    <name type="common">Microsphaera multipartita</name>
    <dbReference type="NCBI Taxonomy" id="479431"/>
    <lineage>
        <taxon>Bacteria</taxon>
        <taxon>Bacillati</taxon>
        <taxon>Actinomycetota</taxon>
        <taxon>Actinomycetes</taxon>
        <taxon>Nakamurellales</taxon>
        <taxon>Nakamurellaceae</taxon>
        <taxon>Nakamurella</taxon>
    </lineage>
</organism>
<comment type="subcellular location">
    <subcellularLocation>
        <location evidence="1 13">Cytoplasm</location>
    </subcellularLocation>
</comment>
<dbReference type="KEGG" id="nml:Namu_4925"/>
<dbReference type="SUPFAM" id="SSF52374">
    <property type="entry name" value="Nucleotidylyl transferase"/>
    <property type="match status" value="1"/>
</dbReference>
<dbReference type="InterPro" id="IPR024909">
    <property type="entry name" value="Cys-tRNA/MSH_ligase"/>
</dbReference>
<evidence type="ECO:0000256" key="3">
    <source>
        <dbReference type="ARBA" id="ARBA00011245"/>
    </source>
</evidence>
<dbReference type="GO" id="GO:0005524">
    <property type="term" value="F:ATP binding"/>
    <property type="evidence" value="ECO:0007669"/>
    <property type="project" value="UniProtKB-UniRule"/>
</dbReference>
<proteinExistence type="inferred from homology"/>
<evidence type="ECO:0000313" key="15">
    <source>
        <dbReference type="EMBL" id="ACV81199.1"/>
    </source>
</evidence>
<comment type="cofactor">
    <cofactor evidence="13">
        <name>Zn(2+)</name>
        <dbReference type="ChEBI" id="CHEBI:29105"/>
    </cofactor>
    <text evidence="13">Binds 1 zinc ion per subunit.</text>
</comment>
<dbReference type="Pfam" id="PF23493">
    <property type="entry name" value="CysS_C"/>
    <property type="match status" value="1"/>
</dbReference>
<dbReference type="InterPro" id="IPR009080">
    <property type="entry name" value="tRNAsynth_Ia_anticodon-bd"/>
</dbReference>
<keyword evidence="11 13" id="KW-0030">Aminoacyl-tRNA synthetase</keyword>
<feature type="domain" description="Cysteinyl-tRNA synthetase class Ia DALR" evidence="14">
    <location>
        <begin position="345"/>
        <end position="404"/>
    </location>
</feature>
<keyword evidence="5 13" id="KW-0436">Ligase</keyword>
<dbReference type="eggNOG" id="COG0215">
    <property type="taxonomic scope" value="Bacteria"/>
</dbReference>
<dbReference type="InParanoid" id="C8X9Z9"/>
<dbReference type="PANTHER" id="PTHR10890">
    <property type="entry name" value="CYSTEINYL-TRNA SYNTHETASE"/>
    <property type="match status" value="1"/>
</dbReference>
<evidence type="ECO:0000256" key="12">
    <source>
        <dbReference type="ARBA" id="ARBA00047398"/>
    </source>
</evidence>
<feature type="binding site" evidence="13">
    <location>
        <position position="235"/>
    </location>
    <ligand>
        <name>Zn(2+)</name>
        <dbReference type="ChEBI" id="CHEBI:29105"/>
    </ligand>
</feature>
<feature type="short sequence motif" description="'KMSKS' region" evidence="13">
    <location>
        <begin position="266"/>
        <end position="270"/>
    </location>
</feature>
<dbReference type="InterPro" id="IPR015273">
    <property type="entry name" value="Cys-tRNA-synt_Ia_DALR"/>
</dbReference>
<evidence type="ECO:0000313" key="16">
    <source>
        <dbReference type="Proteomes" id="UP000002218"/>
    </source>
</evidence>
<dbReference type="SUPFAM" id="SSF47323">
    <property type="entry name" value="Anticodon-binding domain of a subclass of class I aminoacyl-tRNA synthetases"/>
    <property type="match status" value="1"/>
</dbReference>
<dbReference type="InterPro" id="IPR015803">
    <property type="entry name" value="Cys-tRNA-ligase"/>
</dbReference>
<evidence type="ECO:0000256" key="2">
    <source>
        <dbReference type="ARBA" id="ARBA00005594"/>
    </source>
</evidence>
<comment type="subunit">
    <text evidence="3 13">Monomer.</text>
</comment>
<dbReference type="HOGENOM" id="CLU_013528_0_1_11"/>
<evidence type="ECO:0000259" key="14">
    <source>
        <dbReference type="SMART" id="SM00840"/>
    </source>
</evidence>
<keyword evidence="8 13" id="KW-0862">Zinc</keyword>
<dbReference type="FunFam" id="3.40.50.620:FF:000068">
    <property type="entry name" value="Cysteine--tRNA ligase"/>
    <property type="match status" value="1"/>
</dbReference>
<reference evidence="16" key="1">
    <citation type="submission" date="2009-09" db="EMBL/GenBank/DDBJ databases">
        <title>The complete genome of Nakamurella multipartita DSM 44233.</title>
        <authorList>
            <consortium name="US DOE Joint Genome Institute (JGI-PGF)"/>
            <person name="Lucas S."/>
            <person name="Copeland A."/>
            <person name="Lapidus A."/>
            <person name="Glavina del Rio T."/>
            <person name="Dalin E."/>
            <person name="Tice H."/>
            <person name="Bruce D."/>
            <person name="Goodwin L."/>
            <person name="Pitluck S."/>
            <person name="Kyrpides N."/>
            <person name="Mavromatis K."/>
            <person name="Ivanova N."/>
            <person name="Ovchinnikova G."/>
            <person name="Sims D."/>
            <person name="Meincke L."/>
            <person name="Brettin T."/>
            <person name="Detter J.C."/>
            <person name="Han C."/>
            <person name="Larimer F."/>
            <person name="Land M."/>
            <person name="Hauser L."/>
            <person name="Markowitz V."/>
            <person name="Cheng J.-F."/>
            <person name="Hugenholtz P."/>
            <person name="Woyke T."/>
            <person name="Wu D."/>
            <person name="Klenk H.-P."/>
            <person name="Eisen J.A."/>
        </authorList>
    </citation>
    <scope>NUCLEOTIDE SEQUENCE [LARGE SCALE GENOMIC DNA]</scope>
    <source>
        <strain evidence="16">ATCC 700099 / DSM 44233 / CIP 104796 / JCM 9543 / NBRC 105858 / Y-104</strain>
    </source>
</reference>
<feature type="short sequence motif" description="'HIGH' region" evidence="13">
    <location>
        <begin position="33"/>
        <end position="43"/>
    </location>
</feature>
<dbReference type="Pfam" id="PF09190">
    <property type="entry name" value="DALR_2"/>
    <property type="match status" value="1"/>
</dbReference>
<evidence type="ECO:0000256" key="5">
    <source>
        <dbReference type="ARBA" id="ARBA00022598"/>
    </source>
</evidence>
<dbReference type="Proteomes" id="UP000002218">
    <property type="component" value="Chromosome"/>
</dbReference>
<sequence>MSQSLHLYDTATRSVRPFEPLQPGVVSLYNCGATVQWHPHIGHLRGAGIVYDVLRRWLEFTGYEVRHVRNVTDIDDKILTKAAEAGRPWWEWATTHERSFDDAYDTLGCLRPSVEPRATGHIPQILEMIAALIEAGHAYAAAGDVYFAVRTQPDYGFLSGQRIDEMVQGETEAGGKRDPADFTLWKAAKPGEPSWDSPWGRGRPGWHIECSAMARAYLGTEFDIHGGGLDLIFPHHENEAAQSHGLGDVFARYWMHSHWVTMAGEKMSKSLGNILSVPTITEKVRPVALRYYLISVHYRSSIEYSQEALDDAAKAYERIEAFLHRAADRAGAGADGVPIGEVPDAFRQAMNDDLGVPRALAVVHEKVRAGNAALARSDDDAAQELASSVRAMVAVLGLDPWAAPWVERKVDRRLVEATGRLLDGLLAERAQARADRDFARADEIRTQVAAAGFAIEDTKDGPVWSVAGTPDRL</sequence>
<dbReference type="InterPro" id="IPR056411">
    <property type="entry name" value="CysS_C"/>
</dbReference>
<evidence type="ECO:0000256" key="8">
    <source>
        <dbReference type="ARBA" id="ARBA00022833"/>
    </source>
</evidence>
<dbReference type="NCBIfam" id="TIGR00435">
    <property type="entry name" value="cysS"/>
    <property type="match status" value="1"/>
</dbReference>
<dbReference type="GO" id="GO:0004817">
    <property type="term" value="F:cysteine-tRNA ligase activity"/>
    <property type="evidence" value="ECO:0007669"/>
    <property type="project" value="UniProtKB-UniRule"/>
</dbReference>
<name>C8X9Z9_NAKMY</name>
<evidence type="ECO:0000256" key="1">
    <source>
        <dbReference type="ARBA" id="ARBA00004496"/>
    </source>
</evidence>
<evidence type="ECO:0000256" key="4">
    <source>
        <dbReference type="ARBA" id="ARBA00022490"/>
    </source>
</evidence>
<evidence type="ECO:0000256" key="7">
    <source>
        <dbReference type="ARBA" id="ARBA00022741"/>
    </source>
</evidence>
<evidence type="ECO:0000256" key="11">
    <source>
        <dbReference type="ARBA" id="ARBA00023146"/>
    </source>
</evidence>
<dbReference type="EC" id="6.1.1.16" evidence="13"/>
<dbReference type="Gene3D" id="1.20.120.1910">
    <property type="entry name" value="Cysteine-tRNA ligase, C-terminal anti-codon recognition domain"/>
    <property type="match status" value="1"/>
</dbReference>
<feature type="binding site" evidence="13">
    <location>
        <position position="239"/>
    </location>
    <ligand>
        <name>Zn(2+)</name>
        <dbReference type="ChEBI" id="CHEBI:29105"/>
    </ligand>
</feature>